<keyword evidence="2" id="KW-1185">Reference proteome</keyword>
<dbReference type="RefSeq" id="WP_330198290.1">
    <property type="nucleotide sequence ID" value="NZ_JAZDRP010000002.1"/>
</dbReference>
<protein>
    <submittedName>
        <fullName evidence="1">Uncharacterized protein</fullName>
    </submittedName>
</protein>
<sequence>MAPQTVAQWRESRCARIRLIGDDFGAQLASHNTVVLEAVYRGLPQCVPVDQMQDQLPGMDELESVCSLGPFYEITDSAIVRLISSRPSTNYEASLPPELRAATVEEREAVLAEFDQLNQPFRTRLDDMFPADTQAVVLVGIENENLAAVCETWSPEGQPVVTPFRFSHLDDALGNDYTCYRAEWSDEFGWSFAL</sequence>
<organism evidence="1 2">
    <name type="scientific">Hyphobacterium lacteum</name>
    <dbReference type="NCBI Taxonomy" id="3116575"/>
    <lineage>
        <taxon>Bacteria</taxon>
        <taxon>Pseudomonadati</taxon>
        <taxon>Pseudomonadota</taxon>
        <taxon>Alphaproteobacteria</taxon>
        <taxon>Maricaulales</taxon>
        <taxon>Maricaulaceae</taxon>
        <taxon>Hyphobacterium</taxon>
    </lineage>
</organism>
<evidence type="ECO:0000313" key="2">
    <source>
        <dbReference type="Proteomes" id="UP001354971"/>
    </source>
</evidence>
<evidence type="ECO:0000313" key="1">
    <source>
        <dbReference type="EMBL" id="MEE2525631.1"/>
    </source>
</evidence>
<gene>
    <name evidence="1" type="ORF">V0U79_04575</name>
</gene>
<accession>A0ABU7LPU2</accession>
<proteinExistence type="predicted"/>
<comment type="caution">
    <text evidence="1">The sequence shown here is derived from an EMBL/GenBank/DDBJ whole genome shotgun (WGS) entry which is preliminary data.</text>
</comment>
<reference evidence="1 2" key="1">
    <citation type="submission" date="2024-01" db="EMBL/GenBank/DDBJ databases">
        <title>Hyphobacterium bacterium isolated from marine sediment.</title>
        <authorList>
            <person name="Zhao S."/>
        </authorList>
    </citation>
    <scope>NUCLEOTIDE SEQUENCE [LARGE SCALE GENOMIC DNA]</scope>
    <source>
        <strain evidence="2">HN65</strain>
    </source>
</reference>
<dbReference type="Proteomes" id="UP001354971">
    <property type="component" value="Unassembled WGS sequence"/>
</dbReference>
<name>A0ABU7LPU2_9PROT</name>
<dbReference type="EMBL" id="JAZDRP010000002">
    <property type="protein sequence ID" value="MEE2525631.1"/>
    <property type="molecule type" value="Genomic_DNA"/>
</dbReference>